<evidence type="ECO:0000259" key="3">
    <source>
        <dbReference type="Pfam" id="PF09835"/>
    </source>
</evidence>
<dbReference type="RefSeq" id="WP_317834958.1">
    <property type="nucleotide sequence ID" value="NZ_CP136920.1"/>
</dbReference>
<evidence type="ECO:0000313" key="4">
    <source>
        <dbReference type="EMBL" id="WOO42438.1"/>
    </source>
</evidence>
<feature type="domain" description="DUF2062" evidence="3">
    <location>
        <begin position="46"/>
        <end position="211"/>
    </location>
</feature>
<dbReference type="Pfam" id="PF09835">
    <property type="entry name" value="DUF2062"/>
    <property type="match status" value="1"/>
</dbReference>
<feature type="transmembrane region" description="Helical" evidence="2">
    <location>
        <begin position="111"/>
        <end position="130"/>
    </location>
</feature>
<feature type="transmembrane region" description="Helical" evidence="2">
    <location>
        <begin position="178"/>
        <end position="204"/>
    </location>
</feature>
<sequence length="244" mass="27749">MFKPGEHHREKYFERVRRVKRILRPLPRRATVHNYPVLKWFAETARKRNYLWSFKRNDVIVAIYAGCIISILPIYGIQIGAAFVFAILLRCNLMVMVAAQMITNPITAGPIYFAACYIGLKIFWVFGASIPHESVWDFASLIAQNLKQAMLSMVGSDKAKIAMEEMALESGMSLHQMIWLGFRATFVGGAILGYFTGFIFSLAYQLAAKRYEYTHPKQSFTPPVDPIERGDAGRSVPFPRKDSV</sequence>
<accession>A0AAQ3QW95</accession>
<keyword evidence="2" id="KW-1133">Transmembrane helix</keyword>
<feature type="transmembrane region" description="Helical" evidence="2">
    <location>
        <begin position="57"/>
        <end position="75"/>
    </location>
</feature>
<evidence type="ECO:0000313" key="5">
    <source>
        <dbReference type="Proteomes" id="UP001304300"/>
    </source>
</evidence>
<organism evidence="4 5">
    <name type="scientific">Rubellicoccus peritrichatus</name>
    <dbReference type="NCBI Taxonomy" id="3080537"/>
    <lineage>
        <taxon>Bacteria</taxon>
        <taxon>Pseudomonadati</taxon>
        <taxon>Verrucomicrobiota</taxon>
        <taxon>Opitutia</taxon>
        <taxon>Puniceicoccales</taxon>
        <taxon>Cerasicoccaceae</taxon>
        <taxon>Rubellicoccus</taxon>
    </lineage>
</organism>
<keyword evidence="2" id="KW-0472">Membrane</keyword>
<proteinExistence type="predicted"/>
<dbReference type="InterPro" id="IPR018639">
    <property type="entry name" value="DUF2062"/>
</dbReference>
<dbReference type="Proteomes" id="UP001304300">
    <property type="component" value="Chromosome"/>
</dbReference>
<dbReference type="KEGG" id="puo:RZN69_05000"/>
<protein>
    <submittedName>
        <fullName evidence="4">DUF2062 domain-containing protein</fullName>
    </submittedName>
</protein>
<evidence type="ECO:0000256" key="2">
    <source>
        <dbReference type="SAM" id="Phobius"/>
    </source>
</evidence>
<dbReference type="AlphaFoldDB" id="A0AAQ3QW95"/>
<dbReference type="EMBL" id="CP136920">
    <property type="protein sequence ID" value="WOO42438.1"/>
    <property type="molecule type" value="Genomic_DNA"/>
</dbReference>
<evidence type="ECO:0000256" key="1">
    <source>
        <dbReference type="SAM" id="MobiDB-lite"/>
    </source>
</evidence>
<feature type="region of interest" description="Disordered" evidence="1">
    <location>
        <begin position="222"/>
        <end position="244"/>
    </location>
</feature>
<name>A0AAQ3QW95_9BACT</name>
<keyword evidence="2" id="KW-0812">Transmembrane</keyword>
<keyword evidence="5" id="KW-1185">Reference proteome</keyword>
<gene>
    <name evidence="4" type="ORF">RZN69_05000</name>
</gene>
<reference evidence="4 5" key="1">
    <citation type="submission" date="2023-10" db="EMBL/GenBank/DDBJ databases">
        <title>Rubellicoccus peritrichatus gen. nov., sp. nov., isolated from an algae of coral reef tank.</title>
        <authorList>
            <person name="Luo J."/>
        </authorList>
    </citation>
    <scope>NUCLEOTIDE SEQUENCE [LARGE SCALE GENOMIC DNA]</scope>
    <source>
        <strain evidence="4 5">CR14</strain>
    </source>
</reference>